<evidence type="ECO:0000256" key="3">
    <source>
        <dbReference type="ARBA" id="ARBA00022692"/>
    </source>
</evidence>
<sequence length="540" mass="59429">MKHVNQSKALFRGAFILAIAALVTKVLSAVYRVPFQNIVGDVGFYIYQQVYPFYGLAMVLSTTGFPVVISKLYAEQKEKGEHEKIRRLLFVSYILLQLFGLICFFILYFGANPIAIWMNDEKLAILLRVVSIVFLLFPFAAILRGYYQGKGDMVPTALSQVGEQLIRAFTILFSAYVLTKLGYSLYLIGGGAMFGSITGSMVSAVILFTFLWIRKEWGIIAPRKGMLAGYYREVGIIFKTLVYQGLTICISGMLMIFIQMADALNLYSLLTENGYGIEKAKGIKGIFDRGQPIIQLGTIVAVSMSLSLVPLITSARIKKDISFLRDKIQLAIRIAIVIGVGASVGLWAIIEPANIMLFENNSGSSVLGILSFVILLSSIITTIIAIMQGLGSLLFPAVIVLAIFPLKYMLNNFFVPAFGTMGAAYATLITLIFACGILYLKFIKMQNIPLLSFHFLRTLLTAAFMMVILLKGYLALTDMITIPVGTERIMAAIQALGGAVSGGFLFLFIIIRGGVFLEKELSLFPFGSKLSLLLPNKNRS</sequence>
<feature type="transmembrane region" description="Helical" evidence="6">
    <location>
        <begin position="192"/>
        <end position="213"/>
    </location>
</feature>
<feature type="transmembrane region" description="Helical" evidence="6">
    <location>
        <begin position="330"/>
        <end position="350"/>
    </location>
</feature>
<reference evidence="8" key="1">
    <citation type="submission" date="2020-07" db="EMBL/GenBank/DDBJ databases">
        <authorList>
            <person name="Partida-Martinez L."/>
            <person name="Huntemann M."/>
            <person name="Clum A."/>
            <person name="Wang J."/>
            <person name="Palaniappan K."/>
            <person name="Ritter S."/>
            <person name="Chen I.-M."/>
            <person name="Stamatis D."/>
            <person name="Reddy T."/>
            <person name="O'Malley R."/>
            <person name="Daum C."/>
            <person name="Shapiro N."/>
            <person name="Ivanova N."/>
            <person name="Kyrpides N."/>
            <person name="Woyke T."/>
        </authorList>
    </citation>
    <scope>NUCLEOTIDE SEQUENCE [LARGE SCALE GENOMIC DNA]</scope>
    <source>
        <strain evidence="8">AT2.8</strain>
    </source>
</reference>
<dbReference type="InterPro" id="IPR002797">
    <property type="entry name" value="Polysacc_synth"/>
</dbReference>
<dbReference type="EMBL" id="JACCBX010000021">
    <property type="protein sequence ID" value="NYE09367.1"/>
    <property type="molecule type" value="Genomic_DNA"/>
</dbReference>
<dbReference type="AlphaFoldDB" id="A0A852TPH2"/>
<evidence type="ECO:0000256" key="4">
    <source>
        <dbReference type="ARBA" id="ARBA00022989"/>
    </source>
</evidence>
<feature type="transmembrane region" description="Helical" evidence="6">
    <location>
        <begin position="292"/>
        <end position="309"/>
    </location>
</feature>
<feature type="transmembrane region" description="Helical" evidence="6">
    <location>
        <begin position="362"/>
        <end position="386"/>
    </location>
</feature>
<feature type="transmembrane region" description="Helical" evidence="6">
    <location>
        <begin position="234"/>
        <end position="258"/>
    </location>
</feature>
<evidence type="ECO:0000313" key="7">
    <source>
        <dbReference type="EMBL" id="NYE09367.1"/>
    </source>
</evidence>
<keyword evidence="3 6" id="KW-0812">Transmembrane</keyword>
<feature type="transmembrane region" description="Helical" evidence="6">
    <location>
        <begin position="455"/>
        <end position="476"/>
    </location>
</feature>
<keyword evidence="4 6" id="KW-1133">Transmembrane helix</keyword>
<feature type="transmembrane region" description="Helical" evidence="6">
    <location>
        <begin position="52"/>
        <end position="69"/>
    </location>
</feature>
<dbReference type="Pfam" id="PF01943">
    <property type="entry name" value="Polysacc_synt"/>
    <property type="match status" value="1"/>
</dbReference>
<feature type="transmembrane region" description="Helical" evidence="6">
    <location>
        <begin position="168"/>
        <end position="186"/>
    </location>
</feature>
<reference evidence="8" key="2">
    <citation type="submission" date="2020-08" db="EMBL/GenBank/DDBJ databases">
        <title>The Agave Microbiome: Exploring the role of microbial communities in plant adaptations to desert environments.</title>
        <authorList>
            <person name="Partida-Martinez L.P."/>
        </authorList>
    </citation>
    <scope>NUCLEOTIDE SEQUENCE [LARGE SCALE GENOMIC DNA]</scope>
    <source>
        <strain evidence="8">AT2.8</strain>
    </source>
</reference>
<dbReference type="PIRSF" id="PIRSF038958">
    <property type="entry name" value="PG_synth_SpoVB"/>
    <property type="match status" value="1"/>
</dbReference>
<dbReference type="PANTHER" id="PTHR30250">
    <property type="entry name" value="PST FAMILY PREDICTED COLANIC ACID TRANSPORTER"/>
    <property type="match status" value="1"/>
</dbReference>
<organism evidence="7 8">
    <name type="scientific">Neobacillus niacini</name>
    <dbReference type="NCBI Taxonomy" id="86668"/>
    <lineage>
        <taxon>Bacteria</taxon>
        <taxon>Bacillati</taxon>
        <taxon>Bacillota</taxon>
        <taxon>Bacilli</taxon>
        <taxon>Bacillales</taxon>
        <taxon>Bacillaceae</taxon>
        <taxon>Neobacillus</taxon>
    </lineage>
</organism>
<dbReference type="InterPro" id="IPR050833">
    <property type="entry name" value="Poly_Biosynth_Transport"/>
</dbReference>
<evidence type="ECO:0000256" key="6">
    <source>
        <dbReference type="SAM" id="Phobius"/>
    </source>
</evidence>
<name>A0A852TPH2_9BACI</name>
<dbReference type="GO" id="GO:0005886">
    <property type="term" value="C:plasma membrane"/>
    <property type="evidence" value="ECO:0007669"/>
    <property type="project" value="UniProtKB-SubCell"/>
</dbReference>
<proteinExistence type="predicted"/>
<keyword evidence="5 6" id="KW-0472">Membrane</keyword>
<evidence type="ECO:0000256" key="5">
    <source>
        <dbReference type="ARBA" id="ARBA00023136"/>
    </source>
</evidence>
<comment type="caution">
    <text evidence="7">The sequence shown here is derived from an EMBL/GenBank/DDBJ whole genome shotgun (WGS) entry which is preliminary data.</text>
</comment>
<evidence type="ECO:0000256" key="2">
    <source>
        <dbReference type="ARBA" id="ARBA00022475"/>
    </source>
</evidence>
<keyword evidence="2" id="KW-1003">Cell membrane</keyword>
<dbReference type="InterPro" id="IPR024923">
    <property type="entry name" value="PG_synth_SpoVB"/>
</dbReference>
<evidence type="ECO:0000313" key="8">
    <source>
        <dbReference type="Proteomes" id="UP000548423"/>
    </source>
</evidence>
<dbReference type="Proteomes" id="UP000548423">
    <property type="component" value="Unassembled WGS sequence"/>
</dbReference>
<feature type="transmembrane region" description="Helical" evidence="6">
    <location>
        <begin position="90"/>
        <end position="111"/>
    </location>
</feature>
<feature type="transmembrane region" description="Helical" evidence="6">
    <location>
        <begin position="123"/>
        <end position="147"/>
    </location>
</feature>
<accession>A0A852TPH2</accession>
<feature type="transmembrane region" description="Helical" evidence="6">
    <location>
        <begin position="393"/>
        <end position="410"/>
    </location>
</feature>
<comment type="subcellular location">
    <subcellularLocation>
        <location evidence="1">Cell membrane</location>
        <topology evidence="1">Multi-pass membrane protein</topology>
    </subcellularLocation>
</comment>
<dbReference type="CDD" id="cd13124">
    <property type="entry name" value="MATE_SpoVB_like"/>
    <property type="match status" value="1"/>
</dbReference>
<feature type="transmembrane region" description="Helical" evidence="6">
    <location>
        <begin position="422"/>
        <end position="443"/>
    </location>
</feature>
<protein>
    <submittedName>
        <fullName evidence="7">PST family polysaccharide transporter</fullName>
    </submittedName>
</protein>
<feature type="transmembrane region" description="Helical" evidence="6">
    <location>
        <begin position="488"/>
        <end position="511"/>
    </location>
</feature>
<dbReference type="PANTHER" id="PTHR30250:SF29">
    <property type="entry name" value="POLYSACCHARIDE BIOSYNTHESIS PROTEIN C-TERMINAL DOMAIN-CONTAINING PROTEIN"/>
    <property type="match status" value="1"/>
</dbReference>
<evidence type="ECO:0000256" key="1">
    <source>
        <dbReference type="ARBA" id="ARBA00004651"/>
    </source>
</evidence>
<gene>
    <name evidence="7" type="ORF">F4694_006243</name>
</gene>